<gene>
    <name evidence="1" type="primary">WDR36_4</name>
    <name evidence="1" type="ORF">AVEN_30531_1</name>
</gene>
<proteinExistence type="predicted"/>
<keyword evidence="2" id="KW-1185">Reference proteome</keyword>
<dbReference type="InterPro" id="IPR015943">
    <property type="entry name" value="WD40/YVTN_repeat-like_dom_sf"/>
</dbReference>
<dbReference type="AlphaFoldDB" id="A0A4Y2J7C6"/>
<dbReference type="EMBL" id="BGPR01003281">
    <property type="protein sequence ID" value="GBM86037.1"/>
    <property type="molecule type" value="Genomic_DNA"/>
</dbReference>
<accession>A0A4Y2J7C6</accession>
<reference evidence="1 2" key="1">
    <citation type="journal article" date="2019" name="Sci. Rep.">
        <title>Orb-weaving spider Araneus ventricosus genome elucidates the spidroin gene catalogue.</title>
        <authorList>
            <person name="Kono N."/>
            <person name="Nakamura H."/>
            <person name="Ohtoshi R."/>
            <person name="Moran D.A.P."/>
            <person name="Shinohara A."/>
            <person name="Yoshida Y."/>
            <person name="Fujiwara M."/>
            <person name="Mori M."/>
            <person name="Tomita M."/>
            <person name="Arakawa K."/>
        </authorList>
    </citation>
    <scope>NUCLEOTIDE SEQUENCE [LARGE SCALE GENOMIC DNA]</scope>
</reference>
<organism evidence="1 2">
    <name type="scientific">Araneus ventricosus</name>
    <name type="common">Orbweaver spider</name>
    <name type="synonym">Epeira ventricosa</name>
    <dbReference type="NCBI Taxonomy" id="182803"/>
    <lineage>
        <taxon>Eukaryota</taxon>
        <taxon>Metazoa</taxon>
        <taxon>Ecdysozoa</taxon>
        <taxon>Arthropoda</taxon>
        <taxon>Chelicerata</taxon>
        <taxon>Arachnida</taxon>
        <taxon>Araneae</taxon>
        <taxon>Araneomorphae</taxon>
        <taxon>Entelegynae</taxon>
        <taxon>Araneoidea</taxon>
        <taxon>Araneidae</taxon>
        <taxon>Araneus</taxon>
    </lineage>
</organism>
<dbReference type="InterPro" id="IPR036322">
    <property type="entry name" value="WD40_repeat_dom_sf"/>
</dbReference>
<dbReference type="PANTHER" id="PTHR22840:SF12">
    <property type="entry name" value="WD REPEAT-CONTAINING PROTEIN 36"/>
    <property type="match status" value="1"/>
</dbReference>
<comment type="caution">
    <text evidence="1">The sequence shown here is derived from an EMBL/GenBank/DDBJ whole genome shotgun (WGS) entry which is preliminary data.</text>
</comment>
<name>A0A4Y2J7C6_ARAVE</name>
<dbReference type="GO" id="GO:0034388">
    <property type="term" value="C:Pwp2p-containing subcomplex of 90S preribosome"/>
    <property type="evidence" value="ECO:0007669"/>
    <property type="project" value="TreeGrafter"/>
</dbReference>
<dbReference type="SUPFAM" id="SSF50978">
    <property type="entry name" value="WD40 repeat-like"/>
    <property type="match status" value="1"/>
</dbReference>
<dbReference type="GO" id="GO:0032040">
    <property type="term" value="C:small-subunit processome"/>
    <property type="evidence" value="ECO:0007669"/>
    <property type="project" value="TreeGrafter"/>
</dbReference>
<dbReference type="Gene3D" id="2.130.10.10">
    <property type="entry name" value="YVTN repeat-like/Quinoprotein amine dehydrogenase"/>
    <property type="match status" value="2"/>
</dbReference>
<dbReference type="OrthoDB" id="6420512at2759"/>
<evidence type="ECO:0000313" key="2">
    <source>
        <dbReference type="Proteomes" id="UP000499080"/>
    </source>
</evidence>
<dbReference type="PANTHER" id="PTHR22840">
    <property type="entry name" value="WD REPEAT-CONTAINING PROTEIN 36"/>
    <property type="match status" value="1"/>
</dbReference>
<dbReference type="Proteomes" id="UP000499080">
    <property type="component" value="Unassembled WGS sequence"/>
</dbReference>
<sequence length="155" mass="17471">MASASTMVHIAVWDLEKKRLHSEIREAHKGGIFGLKFRDNSIKMWIFDLPDDGGRLLRLREGHSGPPTKVRFYGVNGKNILSAGRDSTLRSFSTEADNLNKSLGQASFNQKAAKRKGVKHGTKKMLPILDLCLGWRTLYNQFCIAYHENTNALEI</sequence>
<protein>
    <submittedName>
        <fullName evidence="1">WD repeat-containing protein 36</fullName>
    </submittedName>
</protein>
<evidence type="ECO:0000313" key="1">
    <source>
        <dbReference type="EMBL" id="GBM86037.1"/>
    </source>
</evidence>
<dbReference type="GO" id="GO:0006364">
    <property type="term" value="P:rRNA processing"/>
    <property type="evidence" value="ECO:0007669"/>
    <property type="project" value="TreeGrafter"/>
</dbReference>